<reference evidence="11" key="1">
    <citation type="submission" date="2021-12" db="EMBL/GenBank/DDBJ databases">
        <title>Convergent genome expansion in fungi linked to evolution of root-endophyte symbiosis.</title>
        <authorList>
            <consortium name="DOE Joint Genome Institute"/>
            <person name="Ke Y.-H."/>
            <person name="Bonito G."/>
            <person name="Liao H.-L."/>
            <person name="Looney B."/>
            <person name="Rojas-Flechas A."/>
            <person name="Nash J."/>
            <person name="Hameed K."/>
            <person name="Schadt C."/>
            <person name="Martin F."/>
            <person name="Crous P.W."/>
            <person name="Miettinen O."/>
            <person name="Magnuson J.K."/>
            <person name="Labbe J."/>
            <person name="Jacobson D."/>
            <person name="Doktycz M.J."/>
            <person name="Veneault-Fourrey C."/>
            <person name="Kuo A."/>
            <person name="Mondo S."/>
            <person name="Calhoun S."/>
            <person name="Riley R."/>
            <person name="Ohm R."/>
            <person name="LaButti K."/>
            <person name="Andreopoulos B."/>
            <person name="Pangilinan J."/>
            <person name="Nolan M."/>
            <person name="Tritt A."/>
            <person name="Clum A."/>
            <person name="Lipzen A."/>
            <person name="Daum C."/>
            <person name="Barry K."/>
            <person name="Grigoriev I.V."/>
            <person name="Vilgalys R."/>
        </authorList>
    </citation>
    <scope>NUCLEOTIDE SEQUENCE</scope>
    <source>
        <strain evidence="11">PMI_201</strain>
    </source>
</reference>
<dbReference type="CDD" id="cd02440">
    <property type="entry name" value="AdoMet_MTases"/>
    <property type="match status" value="1"/>
</dbReference>
<feature type="region of interest" description="C-terminal hotdog fold" evidence="8">
    <location>
        <begin position="1163"/>
        <end position="1321"/>
    </location>
</feature>
<dbReference type="Pfam" id="PF00109">
    <property type="entry name" value="ketoacyl-synt"/>
    <property type="match status" value="1"/>
</dbReference>
<feature type="domain" description="PKS/mFAS DH" evidence="10">
    <location>
        <begin position="1001"/>
        <end position="1321"/>
    </location>
</feature>
<feature type="domain" description="Ketosynthase family 3 (KS3)" evidence="9">
    <location>
        <begin position="4"/>
        <end position="431"/>
    </location>
</feature>
<dbReference type="Pfam" id="PF21089">
    <property type="entry name" value="PKS_DH_N"/>
    <property type="match status" value="1"/>
</dbReference>
<name>A0AAD4KXW3_9EURO</name>
<dbReference type="InterPro" id="IPR036291">
    <property type="entry name" value="NAD(P)-bd_dom_sf"/>
</dbReference>
<dbReference type="SUPFAM" id="SSF52151">
    <property type="entry name" value="FabD/lysophospholipase-like"/>
    <property type="match status" value="1"/>
</dbReference>
<evidence type="ECO:0000256" key="8">
    <source>
        <dbReference type="PROSITE-ProRule" id="PRU01363"/>
    </source>
</evidence>
<comment type="caution">
    <text evidence="11">The sequence shown here is derived from an EMBL/GenBank/DDBJ whole genome shotgun (WGS) entry which is preliminary data.</text>
</comment>
<dbReference type="GO" id="GO:0031177">
    <property type="term" value="F:phosphopantetheine binding"/>
    <property type="evidence" value="ECO:0007669"/>
    <property type="project" value="InterPro"/>
</dbReference>
<dbReference type="Pfam" id="PF02801">
    <property type="entry name" value="Ketoacyl-synt_C"/>
    <property type="match status" value="1"/>
</dbReference>
<dbReference type="InterPro" id="IPR016039">
    <property type="entry name" value="Thiolase-like"/>
</dbReference>
<keyword evidence="3" id="KW-0808">Transferase</keyword>
<sequence length="2647" mass="292516">MSVIEPIAVIGMSFKFPGGAETTDEFWKILVERRCTATEYPRDRFNIDAFWHPDGRKQNTIKSREGHFLSGDIKNFDAGFFSMAPHEVGSMDPQHRGIMENTYHAFENAGLRMEDVAGSKTSVHVGCFTSDFATMQTRDTQSMPKYNALGTAGSMLSNRISWFYDLHGESMYVDTACSSSLVALALGCQGLASGESDMAVVGGSNIIIIPEFSISLSKMSFLSSTGRSHSFDAKGDGYGRGEGFATLILKPLSKAIVDGNPIRGLIRSVGMNQDGHTSGGITQPSKDMQVQLIHGTYRKAGLDMRNTRFFEAHGTGTAVGDPIEARAIGEAFFNYRSKDDPIYVGAVKSNIGHLEGTSGLAGVIKALLALERAVIPPNTNFEKLNPQIDAEFFNLRFPTECVPWPKADEIRRASVNSFGFGGSNAHVVLEAADGYLKSLGHKMPHFLSFSTLQKKIHVHDSTIINGVHATNGAQPTNDVHKVNNHRETPNGFVEGLITGSSKKALHPRLLILSASDEDGIARQARSLSQSLPTACPLGEDGDKEVLDDIVFTLNNRRTMLEWKSYSILESLSAFSNLQESLSSPVRKVGTATPNLGLVFTGQGAQWARMGHELLDWPVFKASMMHSQKYLDIMGCKWCLIEELAIDSQDSHVNIPEFSQVMTTAIQIGLVDLINVFAIKPSVVVGHSSGEIAAAYSAGFLCHESAIRVSYFRGVLAKELAQNSKSRWGMASVGLSANEVLLEVKEMQDQDPGTFDGAQITISCMNSPANTTISGPVASLDLVIAHLNFKNIFARKLKVDVGYHSPQMNSLSSEYIKHVANLRPGAEGNNVKMVSSVMPGLVGAKTVCCGEYWICNMVSPVRFVEAMDICCANLNTGDVTKLLDRSHSQQIFTDGWLEIGPHAALKGPLREIFSSKNRKDLLYASLLVRNKSANHTVLETVGQLFCRGFEVDLDRTARIDEPEPLETRTIVDLPQYSFNHSVIHWEESARTNASRLRVHEQHPLLGAQVVDWNPLDASWRFIIRKDDIPWVSDHRLHGSMWYPAAGMIVMAVEAVKQLLSDAQFDFELRDVTFTAPIVVSETSEGTETQISVVPASNMRGNRDPDYKFRIYVRRPDDTWNEVCDGTIIPQKAQEAALDVNKQNEEEYKRQQAQIAYDKALISCQGSIEASEMYRKAHEISGLQYGPSFQRLTDIHYDRRGQAHAQLKALDEGTAISSRPFTIHPATLDNIFQLAIPALSEGLTPSLPTLVPSRLTRLWICREGAGSASTDSGSGPEVAHVQAKFSSKRSAVASTTVFSKNDMQIKVQVEELELTEVARDQDSAASEQAVRSICHELHWAVDPMLLDKGEMFKYCSQHRSNTPEPQEWYVDVRLMLLGFANQTMEAMRSAKQKPIQSMEKYAMWLQARLDKFWSSSRTMSDQTQGHGSLPSGADLQKLAEHFESIDRRGAIGVLVARQLQEILIGEVNPLQTLFADAEYLSDFYEELNTVGKAFPMLYAYLDAWVHKDPGLKFLEIGAGTGATTNMILNIIANPDHGPRYSEYMFTDISSFFFPGAQERFAKYDRVQYHTMDIEQDPEAQGFEIKRYDVVVAANVLHTTKDLSTTLSNARRLLKPHGKLILIEMTTPNNIETGFVWGSLPGWWLGSEEYRQLSAVIEEDRWDHLLKQGGFTGTEQVFRDWDLDVCHGWSVMVSSVIADENVDDAKQQADIGEDVISNVTFIVDDEKPEVQIQTAKNLQYMLKCPEDTNGLGIATFDQISSRVHDLGTRHCVLLADLDRAHLQETNPIVFGLYQKILTGSKSIIWVQTHDERPDCAPYYAIVEGLCRVCRNENPFIKIVNLTLESVTGSSTERMASQIVKVLKATDPNPNPDLRAHQLAAEDQEYMEVSGYLCVGRLRQAKYLDEHIFTRTENPVELRSFGSAPPVTLSIQVPGLLDTIEWVEDKAAYAPLPADHVEVEVRAIGVNFKDCLTLLGRVNTDTLGSECAGYVKRVGSDVRGFKHGDRVAVGYLDTYKTLVRVKERYLVKIPDSMSFEDAAGVPTAFCTAYFCLYNVAQLKKGESILIHAAAGGTGQAAVQIAQHIGAEIFATVGSASKRNFLSEHYGIPEDHIFYSRDASFADGVKRMTDGRGVDVILNSLAGKLLVASWELVAEFGRFVEIGRKDIDTRGFLPMFPFIRNASFTGVDLVGILDGAGQSNMYILQEVFDLMVSGVLRPSYPVQPYPIDQVEQAFRLLISGKSTGKIVLMPQQDAMIRLKESVDSDYRFFKDATYVIAGGLGGIGRQITRWMARRGAANILLFSRSGPDGNPERFRMIEELKAQGVTLRYGVCDITNLGSVQGAVQEAVRSMPPIKGCFQAAMVIQDRPFANMTHAEWSEALDPKVHGSWNLHMALPSGLDFFVMLSSAVCIFGNPAQANYSAGNSFQDALARYRVAQGEKTVAIDLGMVLSEGWLAERAHIHQRVMQLDLVLPIAQPELFAMFDYYCNPSTTFSSLTASQIVTGIELPALILQAGRQIPEAMTRPMFRAMHQVMPSGETSQTAAAKVQDFAAMFEEAETLAVAGVAVAEALKLKLCQILGLEAEEKTINDQMDSFGADSLIALEIRNWLAKEIRADLAIYEILGDVKLIDTGLAAARKSMFRQAKWDNVGPS</sequence>
<keyword evidence="12" id="KW-1185">Reference proteome</keyword>
<dbReference type="SMART" id="SM00823">
    <property type="entry name" value="PKS_PP"/>
    <property type="match status" value="1"/>
</dbReference>
<dbReference type="GO" id="GO:0044550">
    <property type="term" value="P:secondary metabolite biosynthetic process"/>
    <property type="evidence" value="ECO:0007669"/>
    <property type="project" value="TreeGrafter"/>
</dbReference>
<dbReference type="RefSeq" id="XP_046075910.1">
    <property type="nucleotide sequence ID" value="XM_046220020.1"/>
</dbReference>
<organism evidence="11 12">
    <name type="scientific">Talaromyces proteolyticus</name>
    <dbReference type="NCBI Taxonomy" id="1131652"/>
    <lineage>
        <taxon>Eukaryota</taxon>
        <taxon>Fungi</taxon>
        <taxon>Dikarya</taxon>
        <taxon>Ascomycota</taxon>
        <taxon>Pezizomycotina</taxon>
        <taxon>Eurotiomycetes</taxon>
        <taxon>Eurotiomycetidae</taxon>
        <taxon>Eurotiales</taxon>
        <taxon>Trichocomaceae</taxon>
        <taxon>Talaromyces</taxon>
        <taxon>Talaromyces sect. Bacilispori</taxon>
    </lineage>
</organism>
<dbReference type="InterPro" id="IPR014043">
    <property type="entry name" value="Acyl_transferase_dom"/>
</dbReference>
<dbReference type="InterPro" id="IPR049552">
    <property type="entry name" value="PKS_DH_N"/>
</dbReference>
<dbReference type="Pfam" id="PF13602">
    <property type="entry name" value="ADH_zinc_N_2"/>
    <property type="match status" value="1"/>
</dbReference>
<dbReference type="Gene3D" id="3.40.366.10">
    <property type="entry name" value="Malonyl-Coenzyme A Acyl Carrier Protein, domain 2"/>
    <property type="match status" value="1"/>
</dbReference>
<evidence type="ECO:0000256" key="6">
    <source>
        <dbReference type="ARBA" id="ARBA00023268"/>
    </source>
</evidence>
<accession>A0AAD4KXW3</accession>
<evidence type="ECO:0000256" key="5">
    <source>
        <dbReference type="ARBA" id="ARBA00023002"/>
    </source>
</evidence>
<dbReference type="InterPro" id="IPR042104">
    <property type="entry name" value="PKS_dehydratase_sf"/>
</dbReference>
<dbReference type="Gene3D" id="3.40.47.10">
    <property type="match status" value="1"/>
</dbReference>
<dbReference type="Gene3D" id="3.40.50.720">
    <property type="entry name" value="NAD(P)-binding Rossmann-like Domain"/>
    <property type="match status" value="2"/>
</dbReference>
<feature type="active site" description="Proton donor; for dehydratase activity" evidence="8">
    <location>
        <position position="1227"/>
    </location>
</feature>
<dbReference type="InterPro" id="IPR014031">
    <property type="entry name" value="Ketoacyl_synth_C"/>
</dbReference>
<dbReference type="Pfam" id="PF08240">
    <property type="entry name" value="ADH_N"/>
    <property type="match status" value="1"/>
</dbReference>
<dbReference type="Pfam" id="PF16197">
    <property type="entry name" value="KAsynt_C_assoc"/>
    <property type="match status" value="1"/>
</dbReference>
<dbReference type="InterPro" id="IPR020843">
    <property type="entry name" value="ER"/>
</dbReference>
<dbReference type="FunFam" id="3.40.50.720:FF:000209">
    <property type="entry name" value="Polyketide synthase Pks12"/>
    <property type="match status" value="1"/>
</dbReference>
<dbReference type="PROSITE" id="PS00012">
    <property type="entry name" value="PHOSPHOPANTETHEINE"/>
    <property type="match status" value="1"/>
</dbReference>
<dbReference type="SMART" id="SM00825">
    <property type="entry name" value="PKS_KS"/>
    <property type="match status" value="1"/>
</dbReference>
<evidence type="ECO:0000259" key="10">
    <source>
        <dbReference type="PROSITE" id="PS52019"/>
    </source>
</evidence>
<dbReference type="SUPFAM" id="SSF51735">
    <property type="entry name" value="NAD(P)-binding Rossmann-fold domains"/>
    <property type="match status" value="2"/>
</dbReference>
<keyword evidence="1" id="KW-0596">Phosphopantetheine</keyword>
<dbReference type="InterPro" id="IPR029063">
    <property type="entry name" value="SAM-dependent_MTases_sf"/>
</dbReference>
<keyword evidence="2" id="KW-0597">Phosphoprotein</keyword>
<dbReference type="Pfam" id="PF08242">
    <property type="entry name" value="Methyltransf_12"/>
    <property type="match status" value="1"/>
</dbReference>
<dbReference type="GO" id="GO:0004312">
    <property type="term" value="F:fatty acid synthase activity"/>
    <property type="evidence" value="ECO:0007669"/>
    <property type="project" value="TreeGrafter"/>
</dbReference>
<keyword evidence="7" id="KW-0012">Acyltransferase</keyword>
<dbReference type="InterPro" id="IPR050091">
    <property type="entry name" value="PKS_NRPS_Biosynth_Enz"/>
</dbReference>
<keyword evidence="6" id="KW-0511">Multifunctional enzyme</keyword>
<evidence type="ECO:0000256" key="3">
    <source>
        <dbReference type="ARBA" id="ARBA00022679"/>
    </source>
</evidence>
<dbReference type="PANTHER" id="PTHR43775:SF29">
    <property type="entry name" value="ASPERFURANONE POLYKETIDE SYNTHASE AFOG-RELATED"/>
    <property type="match status" value="1"/>
</dbReference>
<gene>
    <name evidence="11" type="ORF">BGW36DRAFT_424806</name>
</gene>
<dbReference type="Gene3D" id="3.90.180.10">
    <property type="entry name" value="Medium-chain alcohol dehydrogenases, catalytic domain"/>
    <property type="match status" value="1"/>
</dbReference>
<dbReference type="InterPro" id="IPR049900">
    <property type="entry name" value="PKS_mFAS_DH"/>
</dbReference>
<dbReference type="EMBL" id="JAJTJA010000003">
    <property type="protein sequence ID" value="KAH8702534.1"/>
    <property type="molecule type" value="Genomic_DNA"/>
</dbReference>
<dbReference type="SUPFAM" id="SSF50129">
    <property type="entry name" value="GroES-like"/>
    <property type="match status" value="1"/>
</dbReference>
<dbReference type="PANTHER" id="PTHR43775">
    <property type="entry name" value="FATTY ACID SYNTHASE"/>
    <property type="match status" value="1"/>
</dbReference>
<dbReference type="SUPFAM" id="SSF53335">
    <property type="entry name" value="S-adenosyl-L-methionine-dependent methyltransferases"/>
    <property type="match status" value="1"/>
</dbReference>
<dbReference type="PROSITE" id="PS00606">
    <property type="entry name" value="KS3_1"/>
    <property type="match status" value="1"/>
</dbReference>
<feature type="region of interest" description="N-terminal hotdog fold" evidence="8">
    <location>
        <begin position="1001"/>
        <end position="1133"/>
    </location>
</feature>
<evidence type="ECO:0000313" key="12">
    <source>
        <dbReference type="Proteomes" id="UP001201262"/>
    </source>
</evidence>
<dbReference type="SUPFAM" id="SSF47336">
    <property type="entry name" value="ACP-like"/>
    <property type="match status" value="1"/>
</dbReference>
<dbReference type="SUPFAM" id="SSF53901">
    <property type="entry name" value="Thiolase-like"/>
    <property type="match status" value="1"/>
</dbReference>
<dbReference type="InterPro" id="IPR014030">
    <property type="entry name" value="Ketoacyl_synth_N"/>
</dbReference>
<dbReference type="InterPro" id="IPR016035">
    <property type="entry name" value="Acyl_Trfase/lysoPLipase"/>
</dbReference>
<dbReference type="Pfam" id="PF00698">
    <property type="entry name" value="Acyl_transf_1"/>
    <property type="match status" value="1"/>
</dbReference>
<dbReference type="GO" id="GO:1901336">
    <property type="term" value="P:lactone biosynthetic process"/>
    <property type="evidence" value="ECO:0007669"/>
    <property type="project" value="UniProtKB-ARBA"/>
</dbReference>
<dbReference type="GO" id="GO:0004315">
    <property type="term" value="F:3-oxoacyl-[acyl-carrier-protein] synthase activity"/>
    <property type="evidence" value="ECO:0007669"/>
    <property type="project" value="InterPro"/>
</dbReference>
<dbReference type="InterPro" id="IPR016036">
    <property type="entry name" value="Malonyl_transacylase_ACP-bd"/>
</dbReference>
<dbReference type="GeneID" id="70250307"/>
<dbReference type="InterPro" id="IPR013154">
    <property type="entry name" value="ADH-like_N"/>
</dbReference>
<dbReference type="InterPro" id="IPR057326">
    <property type="entry name" value="KR_dom"/>
</dbReference>
<evidence type="ECO:0000313" key="11">
    <source>
        <dbReference type="EMBL" id="KAH8702534.1"/>
    </source>
</evidence>
<proteinExistence type="predicted"/>
<dbReference type="SMART" id="SM00826">
    <property type="entry name" value="PKS_DH"/>
    <property type="match status" value="1"/>
</dbReference>
<dbReference type="InterPro" id="IPR020806">
    <property type="entry name" value="PKS_PP-bd"/>
</dbReference>
<dbReference type="Pfam" id="PF14765">
    <property type="entry name" value="PS-DH"/>
    <property type="match status" value="1"/>
</dbReference>
<keyword evidence="5" id="KW-0560">Oxidoreductase</keyword>
<dbReference type="InterPro" id="IPR049551">
    <property type="entry name" value="PKS_DH_C"/>
</dbReference>
<dbReference type="SMART" id="SM00822">
    <property type="entry name" value="PKS_KR"/>
    <property type="match status" value="1"/>
</dbReference>
<dbReference type="InterPro" id="IPR013217">
    <property type="entry name" value="Methyltransf_12"/>
</dbReference>
<dbReference type="Proteomes" id="UP001201262">
    <property type="component" value="Unassembled WGS sequence"/>
</dbReference>
<dbReference type="SMART" id="SM00827">
    <property type="entry name" value="PKS_AT"/>
    <property type="match status" value="1"/>
</dbReference>
<dbReference type="Gene3D" id="3.10.129.110">
    <property type="entry name" value="Polyketide synthase dehydratase"/>
    <property type="match status" value="1"/>
</dbReference>
<dbReference type="Pfam" id="PF08659">
    <property type="entry name" value="KR"/>
    <property type="match status" value="1"/>
</dbReference>
<dbReference type="InterPro" id="IPR020841">
    <property type="entry name" value="PKS_Beta-ketoAc_synthase_dom"/>
</dbReference>
<protein>
    <submittedName>
        <fullName evidence="11">Reducing type I polyketide synthase</fullName>
    </submittedName>
</protein>
<dbReference type="SUPFAM" id="SSF55048">
    <property type="entry name" value="Probable ACP-binding domain of malonyl-CoA ACP transacylase"/>
    <property type="match status" value="1"/>
</dbReference>
<dbReference type="PROSITE" id="PS52004">
    <property type="entry name" value="KS3_2"/>
    <property type="match status" value="1"/>
</dbReference>
<dbReference type="Gene3D" id="3.40.50.150">
    <property type="entry name" value="Vaccinia Virus protein VP39"/>
    <property type="match status" value="1"/>
</dbReference>
<dbReference type="InterPro" id="IPR011032">
    <property type="entry name" value="GroES-like_sf"/>
</dbReference>
<evidence type="ECO:0000256" key="1">
    <source>
        <dbReference type="ARBA" id="ARBA00022450"/>
    </source>
</evidence>
<dbReference type="InterPro" id="IPR018201">
    <property type="entry name" value="Ketoacyl_synth_AS"/>
</dbReference>
<feature type="active site" description="Proton acceptor; for dehydratase activity" evidence="8">
    <location>
        <position position="1033"/>
    </location>
</feature>
<dbReference type="CDD" id="cd05195">
    <property type="entry name" value="enoyl_red"/>
    <property type="match status" value="1"/>
</dbReference>
<keyword evidence="4" id="KW-0521">NADP</keyword>
<dbReference type="InterPro" id="IPR001227">
    <property type="entry name" value="Ac_transferase_dom_sf"/>
</dbReference>
<dbReference type="InterPro" id="IPR032821">
    <property type="entry name" value="PKS_assoc"/>
</dbReference>
<dbReference type="PROSITE" id="PS52019">
    <property type="entry name" value="PKS_MFAS_DH"/>
    <property type="match status" value="1"/>
</dbReference>
<evidence type="ECO:0000256" key="7">
    <source>
        <dbReference type="ARBA" id="ARBA00023315"/>
    </source>
</evidence>
<dbReference type="CDD" id="cd00833">
    <property type="entry name" value="PKS"/>
    <property type="match status" value="1"/>
</dbReference>
<evidence type="ECO:0000256" key="4">
    <source>
        <dbReference type="ARBA" id="ARBA00022857"/>
    </source>
</evidence>
<evidence type="ECO:0000259" key="9">
    <source>
        <dbReference type="PROSITE" id="PS52004"/>
    </source>
</evidence>
<evidence type="ECO:0000256" key="2">
    <source>
        <dbReference type="ARBA" id="ARBA00022553"/>
    </source>
</evidence>
<dbReference type="InterPro" id="IPR013968">
    <property type="entry name" value="PKS_KR"/>
</dbReference>
<dbReference type="InterPro" id="IPR036736">
    <property type="entry name" value="ACP-like_sf"/>
</dbReference>
<dbReference type="InterPro" id="IPR006162">
    <property type="entry name" value="Ppantetheine_attach_site"/>
</dbReference>
<dbReference type="GO" id="GO:0016491">
    <property type="term" value="F:oxidoreductase activity"/>
    <property type="evidence" value="ECO:0007669"/>
    <property type="project" value="UniProtKB-KW"/>
</dbReference>
<dbReference type="InterPro" id="IPR020807">
    <property type="entry name" value="PKS_DH"/>
</dbReference>
<dbReference type="GO" id="GO:0006633">
    <property type="term" value="P:fatty acid biosynthetic process"/>
    <property type="evidence" value="ECO:0007669"/>
    <property type="project" value="InterPro"/>
</dbReference>
<dbReference type="SMART" id="SM00829">
    <property type="entry name" value="PKS_ER"/>
    <property type="match status" value="1"/>
</dbReference>